<feature type="compositionally biased region" description="Basic and acidic residues" evidence="7">
    <location>
        <begin position="10"/>
        <end position="24"/>
    </location>
</feature>
<feature type="region of interest" description="Disordered" evidence="7">
    <location>
        <begin position="1"/>
        <end position="163"/>
    </location>
</feature>
<dbReference type="PANTHER" id="PTHR36886:SF8">
    <property type="entry name" value="ZINC FINGER CCCH DOMAIN-CONTAINING PROTEIN 38"/>
    <property type="match status" value="1"/>
</dbReference>
<dbReference type="Proteomes" id="UP000516437">
    <property type="component" value="Chromosome 6"/>
</dbReference>
<dbReference type="EMBL" id="RXIC02000024">
    <property type="protein sequence ID" value="KAB1210307.1"/>
    <property type="molecule type" value="Genomic_DNA"/>
</dbReference>
<feature type="compositionally biased region" description="Basic residues" evidence="7">
    <location>
        <begin position="131"/>
        <end position="147"/>
    </location>
</feature>
<organism evidence="9 10">
    <name type="scientific">Morella rubra</name>
    <name type="common">Chinese bayberry</name>
    <dbReference type="NCBI Taxonomy" id="262757"/>
    <lineage>
        <taxon>Eukaryota</taxon>
        <taxon>Viridiplantae</taxon>
        <taxon>Streptophyta</taxon>
        <taxon>Embryophyta</taxon>
        <taxon>Tracheophyta</taxon>
        <taxon>Spermatophyta</taxon>
        <taxon>Magnoliopsida</taxon>
        <taxon>eudicotyledons</taxon>
        <taxon>Gunneridae</taxon>
        <taxon>Pentapetalae</taxon>
        <taxon>rosids</taxon>
        <taxon>fabids</taxon>
        <taxon>Fagales</taxon>
        <taxon>Myricaceae</taxon>
        <taxon>Morella</taxon>
    </lineage>
</organism>
<sequence length="1608" mass="177971">MSGSGRKRSSKWDLREERHFESEWPGKAGTPFHDKELESGWLSPEVAGGNNSKWSEVEFKHDVGLASGEPLPRSRGSVKDNNFSKGRNRNLEASVAWDEDESYSEKMSPGLGEWRRQSRSHSPKNGWSRSLRGRSRSRSRSRGRSRSPIRGVRRESGFRDRSRSRGASTQLCRDFTAGRCRRGSHCHFLHQDNQHYEDSWESRHRKDGDSKYSSSHDSRDYTSKMGRSTSYCTDFIRGKCQRGASCRYAHDGASDGFSKVYGNDVIRERENHRNRDASFERGGEAEDRRNDVPCKFFAAGNCRNGKYCRFSHHSRAGASPDGRSRDDRPRDDRWRQGHNSDDADGPVDGPKLSEWSEAVTVSTALKSENKNAKLTAPEPRFTGWSMDDTRWGHCLDKEKKTGGDPAVGPEVVESNEEAGHLWMKEHAGAGTGVSEPRGADKWLGDMSPDWKYGVQSTNHVVKEERGHNSPASQSLGSYDTSLVTKGQDINREASVRMHDAAAVRQPTLAEKSYFQRNCNVMADGVVTAVVLPCEDKSAIDKTVSSCADLNFPTNITPRQCFDLNVRSSSSLPLPNMNAVGQNQVAANAPPTMKHHQNIAASPEGKSLVKQDIGNASSLKVNPGGAPSQNMVSSEQLSKLTNLSASLAQFFEDRQQLPQLYAALNSRNSLEIPSFAHSEASLQPVLAAAVKTAPAIGSQQYDPICDSIESKKLETGMNPAGFSPNPTVQKSSLDGNPEIPLKNLSLSSFSGVPNVCDFHRTGSSEEPNHKNHQSNQLETGENRDALMENSKVGAADESDKAQERNRKEQEDGLVRNADRDAGEDEGKKSKDMKGFRAFKFALVEFVKELLKPSWKEGQIGKDAYKTIVKKVVDKVTGTMQGANIPQTQEKIDHYLSSSRPKLTKLVQDINREASVRMHDAAAVRQPTLAEKSYFQRNCNVMADGVVTAVVLPCEDKSAIDKTVSSCADLNFPTNITPRQCFDLNVRSSSSLPLPNMNAVGQNQVAANAPPTMKHHQNIAASPEGKSLVKQDIGNASSLKVNPGGAPSQNMVSSEQLSKLTNLSASLAQFFEDRQQLPQLYAALNSRNSLEIPSFAHSEASLQPVLAAAVKTAPAIGSQQYDPICDSIESKKLETGMNPAGFSPNPTVQKSSLDGNPEIPLKNLSLSSFSGVPNVCDFHRTGSSEEPNHKNHQSNQLETGENRDALMENSKVGAADESDKAQERNRKEQEDGLVRNADRDAGEDEGKKSKDMKGFRAFKFALVEFVKELLKPSWKEGQIGKDAYKTIVKKVVDKVTGTMQGANIPQTQEKIDHYLSSSRPKLTKLVQALVFNHECECPMDQGPDTPGSSSKLLCLDDAAFLNEDDVYIEELLQKESLYFGSESLASQPIRRPSWLAIARMRCLGMLLKVRRFFSLQFRTVHLSMTYFDLFLAIHPIPDGQRMAVRALAVTCLTLAVKVQETARQAAKVSLAAKSEKRKLPDRSLFRVEGCHFENEQVILEVLDWDVNLVTPYHYLPYFVNKFYGESRPEGSFYRDVTVKLLVEVSGVTDLRHYKPSVMAAAAVLVAIDDGLTEEGLELKMRRISLRGSLENVRFRSDQCSSSCILMMNIF</sequence>
<feature type="compositionally biased region" description="Basic and acidic residues" evidence="7">
    <location>
        <begin position="1215"/>
        <end position="1247"/>
    </location>
</feature>
<evidence type="ECO:0000259" key="8">
    <source>
        <dbReference type="PROSITE" id="PS50103"/>
    </source>
</evidence>
<evidence type="ECO:0000313" key="10">
    <source>
        <dbReference type="Proteomes" id="UP000516437"/>
    </source>
</evidence>
<feature type="compositionally biased region" description="Basic and acidic residues" evidence="7">
    <location>
        <begin position="1175"/>
        <end position="1187"/>
    </location>
</feature>
<dbReference type="InterPro" id="IPR036855">
    <property type="entry name" value="Znf_CCCH_sf"/>
</dbReference>
<feature type="zinc finger region" description="C3H1-type" evidence="6">
    <location>
        <begin position="226"/>
        <end position="253"/>
    </location>
</feature>
<gene>
    <name evidence="9" type="ORF">CJ030_MR6G024186</name>
</gene>
<keyword evidence="2 6" id="KW-0479">Metal-binding</keyword>
<feature type="region of interest" description="Disordered" evidence="7">
    <location>
        <begin position="1175"/>
        <end position="1247"/>
    </location>
</feature>
<dbReference type="Gene3D" id="4.10.1000.10">
    <property type="entry name" value="Zinc finger, CCCH-type"/>
    <property type="match status" value="2"/>
</dbReference>
<dbReference type="Pfam" id="PF23030">
    <property type="entry name" value="SCAF11-like_C"/>
    <property type="match status" value="2"/>
</dbReference>
<evidence type="ECO:0000313" key="9">
    <source>
        <dbReference type="EMBL" id="KAB1210307.1"/>
    </source>
</evidence>
<feature type="compositionally biased region" description="Polar residues" evidence="7">
    <location>
        <begin position="723"/>
        <end position="733"/>
    </location>
</feature>
<feature type="region of interest" description="Disordered" evidence="7">
    <location>
        <begin position="197"/>
        <end position="224"/>
    </location>
</feature>
<dbReference type="InterPro" id="IPR006671">
    <property type="entry name" value="Cyclin_N"/>
</dbReference>
<evidence type="ECO:0000256" key="7">
    <source>
        <dbReference type="SAM" id="MobiDB-lite"/>
    </source>
</evidence>
<dbReference type="SUPFAM" id="SSF90229">
    <property type="entry name" value="CCCH zinc finger"/>
    <property type="match status" value="1"/>
</dbReference>
<name>A0A6A1VEQ4_9ROSI</name>
<feature type="compositionally biased region" description="Polar residues" evidence="7">
    <location>
        <begin position="1142"/>
        <end position="1152"/>
    </location>
</feature>
<dbReference type="Gene3D" id="3.30.1370.210">
    <property type="match status" value="1"/>
</dbReference>
<comment type="subunit">
    <text evidence="1">Interacts with the CDC2 protein kinase to form a serine/threonine kinase holoenzyme complex also known as maturation promoting factor (MPF). The cyclin subunit imparts substrate specificity to the complex.</text>
</comment>
<keyword evidence="4 6" id="KW-0862">Zinc</keyword>
<evidence type="ECO:0000256" key="2">
    <source>
        <dbReference type="ARBA" id="ARBA00022723"/>
    </source>
</evidence>
<feature type="region of interest" description="Disordered" evidence="7">
    <location>
        <begin position="313"/>
        <end position="352"/>
    </location>
</feature>
<evidence type="ECO:0000256" key="6">
    <source>
        <dbReference type="PROSITE-ProRule" id="PRU00723"/>
    </source>
</evidence>
<feature type="region of interest" description="Disordered" evidence="7">
    <location>
        <begin position="1134"/>
        <end position="1154"/>
    </location>
</feature>
<accession>A0A6A1VEQ4</accession>
<feature type="compositionally biased region" description="Basic and acidic residues" evidence="7">
    <location>
        <begin position="152"/>
        <end position="163"/>
    </location>
</feature>
<dbReference type="InterPro" id="IPR052650">
    <property type="entry name" value="Zinc_finger_CCCH"/>
</dbReference>
<dbReference type="Pfam" id="PF14608">
    <property type="entry name" value="zf-CCCH_2"/>
    <property type="match status" value="3"/>
</dbReference>
<evidence type="ECO:0000256" key="4">
    <source>
        <dbReference type="ARBA" id="ARBA00022833"/>
    </source>
</evidence>
<dbReference type="InterPro" id="IPR000571">
    <property type="entry name" value="Znf_CCCH"/>
</dbReference>
<evidence type="ECO:0000256" key="1">
    <source>
        <dbReference type="ARBA" id="ARBA00011177"/>
    </source>
</evidence>
<dbReference type="PROSITE" id="PS50103">
    <property type="entry name" value="ZF_C3H1"/>
    <property type="match status" value="3"/>
</dbReference>
<feature type="compositionally biased region" description="Basic and acidic residues" evidence="7">
    <location>
        <begin position="796"/>
        <end position="828"/>
    </location>
</feature>
<comment type="caution">
    <text evidence="9">The sequence shown here is derived from an EMBL/GenBank/DDBJ whole genome shotgun (WGS) entry which is preliminary data.</text>
</comment>
<dbReference type="GO" id="GO:0008270">
    <property type="term" value="F:zinc ion binding"/>
    <property type="evidence" value="ECO:0007669"/>
    <property type="project" value="UniProtKB-KW"/>
</dbReference>
<reference evidence="9 10" key="1">
    <citation type="journal article" date="2019" name="Plant Biotechnol. J.">
        <title>The red bayberry genome and genetic basis of sex determination.</title>
        <authorList>
            <person name="Jia H.M."/>
            <person name="Jia H.J."/>
            <person name="Cai Q.L."/>
            <person name="Wang Y."/>
            <person name="Zhao H.B."/>
            <person name="Yang W.F."/>
            <person name="Wang G.Y."/>
            <person name="Li Y.H."/>
            <person name="Zhan D.L."/>
            <person name="Shen Y.T."/>
            <person name="Niu Q.F."/>
            <person name="Chang L."/>
            <person name="Qiu J."/>
            <person name="Zhao L."/>
            <person name="Xie H.B."/>
            <person name="Fu W.Y."/>
            <person name="Jin J."/>
            <person name="Li X.W."/>
            <person name="Jiao Y."/>
            <person name="Zhou C.C."/>
            <person name="Tu T."/>
            <person name="Chai C.Y."/>
            <person name="Gao J.L."/>
            <person name="Fan L.J."/>
            <person name="van de Weg E."/>
            <person name="Wang J.Y."/>
            <person name="Gao Z.S."/>
        </authorList>
    </citation>
    <scope>NUCLEOTIDE SEQUENCE [LARGE SCALE GENOMIC DNA]</scope>
    <source>
        <tissue evidence="9">Leaves</tissue>
    </source>
</reference>
<dbReference type="InterPro" id="IPR036915">
    <property type="entry name" value="Cyclin-like_sf"/>
</dbReference>
<feature type="compositionally biased region" description="Basic and acidic residues" evidence="7">
    <location>
        <begin position="197"/>
        <end position="222"/>
    </location>
</feature>
<proteinExistence type="predicted"/>
<dbReference type="Pfam" id="PF00134">
    <property type="entry name" value="Cyclin_N"/>
    <property type="match status" value="1"/>
</dbReference>
<keyword evidence="3 6" id="KW-0863">Zinc-finger</keyword>
<feature type="domain" description="C3H1-type" evidence="8">
    <location>
        <begin position="288"/>
        <end position="315"/>
    </location>
</feature>
<feature type="region of interest" description="Disordered" evidence="7">
    <location>
        <begin position="714"/>
        <end position="735"/>
    </location>
</feature>
<dbReference type="Gene3D" id="1.10.472.10">
    <property type="entry name" value="Cyclin-like"/>
    <property type="match status" value="2"/>
</dbReference>
<evidence type="ECO:0000256" key="5">
    <source>
        <dbReference type="ARBA" id="ARBA00032263"/>
    </source>
</evidence>
<evidence type="ECO:0000256" key="3">
    <source>
        <dbReference type="ARBA" id="ARBA00022771"/>
    </source>
</evidence>
<feature type="compositionally biased region" description="Basic and acidic residues" evidence="7">
    <location>
        <begin position="322"/>
        <end position="341"/>
    </location>
</feature>
<protein>
    <recommendedName>
        <fullName evidence="5">B-like cyclin</fullName>
    </recommendedName>
</protein>
<feature type="compositionally biased region" description="Basic and acidic residues" evidence="7">
    <location>
        <begin position="756"/>
        <end position="768"/>
    </location>
</feature>
<keyword evidence="10" id="KW-1185">Reference proteome</keyword>
<dbReference type="OrthoDB" id="411372at2759"/>
<dbReference type="SMART" id="SM00356">
    <property type="entry name" value="ZnF_C3H1"/>
    <property type="match status" value="3"/>
</dbReference>
<feature type="domain" description="C3H1-type" evidence="8">
    <location>
        <begin position="166"/>
        <end position="193"/>
    </location>
</feature>
<feature type="zinc finger region" description="C3H1-type" evidence="6">
    <location>
        <begin position="166"/>
        <end position="193"/>
    </location>
</feature>
<feature type="region of interest" description="Disordered" evidence="7">
    <location>
        <begin position="756"/>
        <end position="828"/>
    </location>
</feature>
<dbReference type="SUPFAM" id="SSF47954">
    <property type="entry name" value="Cyclin-like"/>
    <property type="match status" value="1"/>
</dbReference>
<dbReference type="PANTHER" id="PTHR36886">
    <property type="entry name" value="PROTEIN FRIGIDA-ESSENTIAL 1"/>
    <property type="match status" value="1"/>
</dbReference>
<dbReference type="InterPro" id="IPR057031">
    <property type="entry name" value="SFR19-like_C"/>
</dbReference>
<feature type="zinc finger region" description="C3H1-type" evidence="6">
    <location>
        <begin position="288"/>
        <end position="315"/>
    </location>
</feature>
<feature type="domain" description="C3H1-type" evidence="8">
    <location>
        <begin position="226"/>
        <end position="253"/>
    </location>
</feature>